<proteinExistence type="predicted"/>
<sequence length="39" mass="4356">MARLKESFDDAEVDGQSDDIAALAASLRESTLFRPLFLR</sequence>
<reference evidence="1 2" key="1">
    <citation type="submission" date="2018-12" db="EMBL/GenBank/DDBJ databases">
        <title>Complete Genome Sequence of the Corallopyronin A producing Myxobacterium Corallococcus coralloides B035.</title>
        <authorList>
            <person name="Bouhired S.M."/>
            <person name="Rupp O."/>
            <person name="Blom J."/>
            <person name="Schaeberle T.F."/>
            <person name="Kehraus S."/>
            <person name="Schiefer A."/>
            <person name="Pfarr K."/>
            <person name="Goesmann A."/>
            <person name="Hoerauf A."/>
            <person name="Koenig G.M."/>
        </authorList>
    </citation>
    <scope>NUCLEOTIDE SEQUENCE [LARGE SCALE GENOMIC DNA]</scope>
    <source>
        <strain evidence="1 2">B035</strain>
    </source>
</reference>
<name>A0A410RS65_CORCK</name>
<dbReference type="EMBL" id="CP034669">
    <property type="protein sequence ID" value="QAT84749.1"/>
    <property type="molecule type" value="Genomic_DNA"/>
</dbReference>
<gene>
    <name evidence="1" type="ORF">EJ065_3183</name>
</gene>
<evidence type="ECO:0000313" key="2">
    <source>
        <dbReference type="Proteomes" id="UP000288758"/>
    </source>
</evidence>
<evidence type="ECO:0000313" key="1">
    <source>
        <dbReference type="EMBL" id="QAT84749.1"/>
    </source>
</evidence>
<dbReference type="AlphaFoldDB" id="A0A410RS65"/>
<dbReference type="Proteomes" id="UP000288758">
    <property type="component" value="Chromosome"/>
</dbReference>
<accession>A0A410RS65</accession>
<organism evidence="1 2">
    <name type="scientific">Corallococcus coralloides</name>
    <name type="common">Myxococcus coralloides</name>
    <dbReference type="NCBI Taxonomy" id="184914"/>
    <lineage>
        <taxon>Bacteria</taxon>
        <taxon>Pseudomonadati</taxon>
        <taxon>Myxococcota</taxon>
        <taxon>Myxococcia</taxon>
        <taxon>Myxococcales</taxon>
        <taxon>Cystobacterineae</taxon>
        <taxon>Myxococcaceae</taxon>
        <taxon>Corallococcus</taxon>
    </lineage>
</organism>
<protein>
    <submittedName>
        <fullName evidence="1">Uncharacterized protein</fullName>
    </submittedName>
</protein>